<reference evidence="3" key="1">
    <citation type="submission" date="2023-06" db="EMBL/GenBank/DDBJ databases">
        <title>Genome-scale phylogeny and comparative genomics of the fungal order Sordariales.</title>
        <authorList>
            <consortium name="Lawrence Berkeley National Laboratory"/>
            <person name="Hensen N."/>
            <person name="Bonometti L."/>
            <person name="Westerberg I."/>
            <person name="Brannstrom I.O."/>
            <person name="Guillou S."/>
            <person name="Cros-Aarteil S."/>
            <person name="Calhoun S."/>
            <person name="Haridas S."/>
            <person name="Kuo A."/>
            <person name="Mondo S."/>
            <person name="Pangilinan J."/>
            <person name="Riley R."/>
            <person name="Labutti K."/>
            <person name="Andreopoulos B."/>
            <person name="Lipzen A."/>
            <person name="Chen C."/>
            <person name="Yanf M."/>
            <person name="Daum C."/>
            <person name="Ng V."/>
            <person name="Clum A."/>
            <person name="Steindorff A."/>
            <person name="Ohm R."/>
            <person name="Martin F."/>
            <person name="Silar P."/>
            <person name="Natvig D."/>
            <person name="Lalanne C."/>
            <person name="Gautier V."/>
            <person name="Ament-Velasquez S.L."/>
            <person name="Kruys A."/>
            <person name="Hutchinson M.I."/>
            <person name="Powell A.J."/>
            <person name="Barry K."/>
            <person name="Miller A.N."/>
            <person name="Grigoriev I.V."/>
            <person name="Debuchy R."/>
            <person name="Gladieux P."/>
            <person name="Thoren M.H."/>
            <person name="Johannesson H."/>
        </authorList>
    </citation>
    <scope>NUCLEOTIDE SEQUENCE</scope>
    <source>
        <strain evidence="3">8032-3</strain>
    </source>
</reference>
<dbReference type="PANTHER" id="PTHR20883">
    <property type="entry name" value="PHYTANOYL-COA DIOXYGENASE DOMAIN CONTAINING 1"/>
    <property type="match status" value="1"/>
</dbReference>
<dbReference type="EMBL" id="MU839001">
    <property type="protein sequence ID" value="KAK1770128.1"/>
    <property type="molecule type" value="Genomic_DNA"/>
</dbReference>
<dbReference type="SUPFAM" id="SSF51197">
    <property type="entry name" value="Clavaminate synthase-like"/>
    <property type="match status" value="1"/>
</dbReference>
<dbReference type="PANTHER" id="PTHR20883:SF48">
    <property type="entry name" value="ECTOINE DIOXYGENASE"/>
    <property type="match status" value="1"/>
</dbReference>
<dbReference type="GO" id="GO:0051213">
    <property type="term" value="F:dioxygenase activity"/>
    <property type="evidence" value="ECO:0007669"/>
    <property type="project" value="UniProtKB-KW"/>
</dbReference>
<protein>
    <submittedName>
        <fullName evidence="3">Phytanoyl dioxygenase family protein</fullName>
    </submittedName>
</protein>
<name>A0AAJ0FPC6_9PEZI</name>
<evidence type="ECO:0000313" key="4">
    <source>
        <dbReference type="Proteomes" id="UP001244011"/>
    </source>
</evidence>
<keyword evidence="3" id="KW-0560">Oxidoreductase</keyword>
<keyword evidence="4" id="KW-1185">Reference proteome</keyword>
<evidence type="ECO:0000256" key="1">
    <source>
        <dbReference type="ARBA" id="ARBA00001962"/>
    </source>
</evidence>
<organism evidence="3 4">
    <name type="scientific">Phialemonium atrogriseum</name>
    <dbReference type="NCBI Taxonomy" id="1093897"/>
    <lineage>
        <taxon>Eukaryota</taxon>
        <taxon>Fungi</taxon>
        <taxon>Dikarya</taxon>
        <taxon>Ascomycota</taxon>
        <taxon>Pezizomycotina</taxon>
        <taxon>Sordariomycetes</taxon>
        <taxon>Sordariomycetidae</taxon>
        <taxon>Cephalothecales</taxon>
        <taxon>Cephalothecaceae</taxon>
        <taxon>Phialemonium</taxon>
    </lineage>
</organism>
<dbReference type="GO" id="GO:0046872">
    <property type="term" value="F:metal ion binding"/>
    <property type="evidence" value="ECO:0007669"/>
    <property type="project" value="UniProtKB-ARBA"/>
</dbReference>
<dbReference type="AlphaFoldDB" id="A0AAJ0FPC6"/>
<dbReference type="InterPro" id="IPR008775">
    <property type="entry name" value="Phytyl_CoA_dOase-like"/>
</dbReference>
<comment type="similarity">
    <text evidence="2">Belongs to the PhyH family.</text>
</comment>
<dbReference type="Proteomes" id="UP001244011">
    <property type="component" value="Unassembled WGS sequence"/>
</dbReference>
<dbReference type="GeneID" id="85306691"/>
<dbReference type="RefSeq" id="XP_060286341.1">
    <property type="nucleotide sequence ID" value="XM_060423504.1"/>
</dbReference>
<dbReference type="Pfam" id="PF05721">
    <property type="entry name" value="PhyH"/>
    <property type="match status" value="1"/>
</dbReference>
<evidence type="ECO:0000313" key="3">
    <source>
        <dbReference type="EMBL" id="KAK1770128.1"/>
    </source>
</evidence>
<evidence type="ECO:0000256" key="2">
    <source>
        <dbReference type="ARBA" id="ARBA00005830"/>
    </source>
</evidence>
<comment type="cofactor">
    <cofactor evidence="1">
        <name>Fe cation</name>
        <dbReference type="ChEBI" id="CHEBI:24875"/>
    </cofactor>
</comment>
<keyword evidence="3" id="KW-0223">Dioxygenase</keyword>
<sequence>MAADLADAKAHLKEHGWCKVKSVLSTDQAATVLDRLWKAKEEAEKRGEDTYLPFLDPNASNIRVFYLLELDKAFRDLIANPTAIEMVKSVLGDNFLISNFTANIARPGSKSMALHSDQSIVFPDPWRDVWALNVIWCLTDVYKENGATQYIPGSNKYIYRKDVPANAPKLLVPFEAEAGDILVMDGRVWHTSGSNITEDNDRALLFGYYTAPFMRQQVNWTAKMPKEIQDTLGPDMKEWLGLNPVGNIGLTGDLRYLSQQYPEEKDAAVTA</sequence>
<gene>
    <name evidence="3" type="ORF">QBC33DRAFT_312498</name>
</gene>
<proteinExistence type="inferred from homology"/>
<accession>A0AAJ0FPC6</accession>
<dbReference type="Gene3D" id="2.60.120.620">
    <property type="entry name" value="q2cbj1_9rhob like domain"/>
    <property type="match status" value="1"/>
</dbReference>
<comment type="caution">
    <text evidence="3">The sequence shown here is derived from an EMBL/GenBank/DDBJ whole genome shotgun (WGS) entry which is preliminary data.</text>
</comment>